<dbReference type="PANTHER" id="PTHR18901">
    <property type="entry name" value="2-DEOXYGLUCOSE-6-PHOSPHATE PHOSPHATASE 2"/>
    <property type="match status" value="1"/>
</dbReference>
<dbReference type="InterPro" id="IPR023214">
    <property type="entry name" value="HAD_sf"/>
</dbReference>
<dbReference type="SFLD" id="SFLDS00003">
    <property type="entry name" value="Haloacid_Dehalogenase"/>
    <property type="match status" value="1"/>
</dbReference>
<protein>
    <submittedName>
        <fullName evidence="1">HAD-IA family hydrolase</fullName>
    </submittedName>
</protein>
<dbReference type="InterPro" id="IPR023198">
    <property type="entry name" value="PGP-like_dom2"/>
</dbReference>
<dbReference type="Gene3D" id="1.10.150.240">
    <property type="entry name" value="Putative phosphatase, domain 2"/>
    <property type="match status" value="1"/>
</dbReference>
<dbReference type="Gene3D" id="3.40.50.1000">
    <property type="entry name" value="HAD superfamily/HAD-like"/>
    <property type="match status" value="1"/>
</dbReference>
<accession>A0A6N8U8H6</accession>
<keyword evidence="2" id="KW-1185">Reference proteome</keyword>
<dbReference type="InterPro" id="IPR036412">
    <property type="entry name" value="HAD-like_sf"/>
</dbReference>
<dbReference type="NCBIfam" id="TIGR01509">
    <property type="entry name" value="HAD-SF-IA-v3"/>
    <property type="match status" value="1"/>
</dbReference>
<reference evidence="1 2" key="2">
    <citation type="submission" date="2020-01" db="EMBL/GenBank/DDBJ databases">
        <title>Clostridiaceae sp. nov. isolated from the gut of human by culturomics.</title>
        <authorList>
            <person name="Chang Y."/>
        </authorList>
    </citation>
    <scope>NUCLEOTIDE SEQUENCE [LARGE SCALE GENOMIC DNA]</scope>
    <source>
        <strain evidence="1 2">DONG20-135</strain>
    </source>
</reference>
<dbReference type="Proteomes" id="UP000434036">
    <property type="component" value="Unassembled WGS sequence"/>
</dbReference>
<dbReference type="GO" id="GO:0016787">
    <property type="term" value="F:hydrolase activity"/>
    <property type="evidence" value="ECO:0007669"/>
    <property type="project" value="UniProtKB-KW"/>
</dbReference>
<name>A0A6N8U8H6_9FIRM</name>
<proteinExistence type="predicted"/>
<dbReference type="SUPFAM" id="SSF56784">
    <property type="entry name" value="HAD-like"/>
    <property type="match status" value="1"/>
</dbReference>
<gene>
    <name evidence="1" type="ORF">GSF08_03570</name>
</gene>
<organism evidence="1 2">
    <name type="scientific">Copranaerobaculum intestinale</name>
    <dbReference type="NCBI Taxonomy" id="2692629"/>
    <lineage>
        <taxon>Bacteria</taxon>
        <taxon>Bacillati</taxon>
        <taxon>Bacillota</taxon>
        <taxon>Erysipelotrichia</taxon>
        <taxon>Erysipelotrichales</taxon>
        <taxon>Erysipelotrichaceae</taxon>
        <taxon>Copranaerobaculum</taxon>
    </lineage>
</organism>
<dbReference type="InterPro" id="IPR041492">
    <property type="entry name" value="HAD_2"/>
</dbReference>
<dbReference type="EMBL" id="WUUQ01000001">
    <property type="protein sequence ID" value="MXQ73013.1"/>
    <property type="molecule type" value="Genomic_DNA"/>
</dbReference>
<dbReference type="RefSeq" id="WP_160624441.1">
    <property type="nucleotide sequence ID" value="NZ_WUUQ01000001.1"/>
</dbReference>
<reference evidence="1 2" key="1">
    <citation type="submission" date="2019-12" db="EMBL/GenBank/DDBJ databases">
        <authorList>
            <person name="Yang R."/>
        </authorList>
    </citation>
    <scope>NUCLEOTIDE SEQUENCE [LARGE SCALE GENOMIC DNA]</scope>
    <source>
        <strain evidence="1 2">DONG20-135</strain>
    </source>
</reference>
<dbReference type="AlphaFoldDB" id="A0A6N8U8H6"/>
<dbReference type="PANTHER" id="PTHR18901:SF38">
    <property type="entry name" value="PSEUDOURIDINE-5'-PHOSPHATASE"/>
    <property type="match status" value="1"/>
</dbReference>
<comment type="caution">
    <text evidence="1">The sequence shown here is derived from an EMBL/GenBank/DDBJ whole genome shotgun (WGS) entry which is preliminary data.</text>
</comment>
<evidence type="ECO:0000313" key="2">
    <source>
        <dbReference type="Proteomes" id="UP000434036"/>
    </source>
</evidence>
<sequence length="214" mass="23893">MRTVIFDLDGLMFDTERLAMQAWREVGAKHHISVSDEFLYMITGGGPQQFQYALTQYPEIRKISPEVSNVRSQLILAQAHDGILNKPGLCALLDYLDEHNYQKAVASSSDRAYVDTLLASIGKPYTFDAVVGGDQVKHAKPAPDIFLKAAESVHCHPRECLVLEDSKMGTIAAMKAGMNRIFIEDLVPIDEELKQVIQHRCASLFDVIDFLNAQ</sequence>
<dbReference type="Pfam" id="PF13419">
    <property type="entry name" value="HAD_2"/>
    <property type="match status" value="1"/>
</dbReference>
<evidence type="ECO:0000313" key="1">
    <source>
        <dbReference type="EMBL" id="MXQ73013.1"/>
    </source>
</evidence>
<keyword evidence="1" id="KW-0378">Hydrolase</keyword>
<dbReference type="SFLD" id="SFLDG01129">
    <property type="entry name" value="C1.5:_HAD__Beta-PGM__Phosphata"/>
    <property type="match status" value="1"/>
</dbReference>
<dbReference type="InterPro" id="IPR006439">
    <property type="entry name" value="HAD-SF_hydro_IA"/>
</dbReference>